<dbReference type="AlphaFoldDB" id="A0A512J5P0"/>
<dbReference type="Proteomes" id="UP001156856">
    <property type="component" value="Unassembled WGS sequence"/>
</dbReference>
<keyword evidence="5" id="KW-1185">Reference proteome</keyword>
<evidence type="ECO:0000313" key="2">
    <source>
        <dbReference type="EMBL" id="GEP05222.1"/>
    </source>
</evidence>
<sequence>MLPRRSVKFDRIRKGPQNPAGPSIARTTHARADAMSIRTAPDDLPHASSPLGDARIILRNQPGAYGCRAVIINRHRALIETSLPGLLPEWFSLAVAPDFRPRPCAVTWRGKRLVKVALFE</sequence>
<name>A0A512J5P0_9HYPH</name>
<reference evidence="3" key="1">
    <citation type="journal article" date="2014" name="Int. J. Syst. Evol. Microbiol.">
        <title>Complete genome of a new Firmicutes species belonging to the dominant human colonic microbiota ('Ruminococcus bicirculans') reveals two chromosomes and a selective capacity to utilize plant glucans.</title>
        <authorList>
            <consortium name="NISC Comparative Sequencing Program"/>
            <person name="Wegmann U."/>
            <person name="Louis P."/>
            <person name="Goesmann A."/>
            <person name="Henrissat B."/>
            <person name="Duncan S.H."/>
            <person name="Flint H.J."/>
        </authorList>
    </citation>
    <scope>NUCLEOTIDE SEQUENCE</scope>
    <source>
        <strain evidence="3">NBRC 107715</strain>
    </source>
</reference>
<feature type="region of interest" description="Disordered" evidence="1">
    <location>
        <begin position="1"/>
        <end position="24"/>
    </location>
</feature>
<protein>
    <submittedName>
        <fullName evidence="2">Uncharacterized protein</fullName>
    </submittedName>
</protein>
<evidence type="ECO:0000313" key="4">
    <source>
        <dbReference type="Proteomes" id="UP000321960"/>
    </source>
</evidence>
<accession>A0A512J5P0</accession>
<dbReference type="EMBL" id="BJZU01000064">
    <property type="protein sequence ID" value="GEP05222.1"/>
    <property type="molecule type" value="Genomic_DNA"/>
</dbReference>
<dbReference type="Proteomes" id="UP000321960">
    <property type="component" value="Unassembled WGS sequence"/>
</dbReference>
<evidence type="ECO:0000256" key="1">
    <source>
        <dbReference type="SAM" id="MobiDB-lite"/>
    </source>
</evidence>
<comment type="caution">
    <text evidence="2">The sequence shown here is derived from an EMBL/GenBank/DDBJ whole genome shotgun (WGS) entry which is preliminary data.</text>
</comment>
<gene>
    <name evidence="3" type="ORF">GCM10007888_47430</name>
    <name evidence="2" type="ORF">MOX02_32600</name>
</gene>
<organism evidence="2 4">
    <name type="scientific">Methylobacterium oxalidis</name>
    <dbReference type="NCBI Taxonomy" id="944322"/>
    <lineage>
        <taxon>Bacteria</taxon>
        <taxon>Pseudomonadati</taxon>
        <taxon>Pseudomonadota</taxon>
        <taxon>Alphaproteobacteria</taxon>
        <taxon>Hyphomicrobiales</taxon>
        <taxon>Methylobacteriaceae</taxon>
        <taxon>Methylobacterium</taxon>
    </lineage>
</organism>
<evidence type="ECO:0000313" key="3">
    <source>
        <dbReference type="EMBL" id="GLS66360.1"/>
    </source>
</evidence>
<proteinExistence type="predicted"/>
<reference evidence="3" key="4">
    <citation type="submission" date="2023-01" db="EMBL/GenBank/DDBJ databases">
        <title>Draft genome sequence of Methylobacterium oxalidis strain NBRC 107715.</title>
        <authorList>
            <person name="Sun Q."/>
            <person name="Mori K."/>
        </authorList>
    </citation>
    <scope>NUCLEOTIDE SEQUENCE</scope>
    <source>
        <strain evidence="3">NBRC 107715</strain>
    </source>
</reference>
<dbReference type="EMBL" id="BSPK01000105">
    <property type="protein sequence ID" value="GLS66360.1"/>
    <property type="molecule type" value="Genomic_DNA"/>
</dbReference>
<reference evidence="2 4" key="3">
    <citation type="submission" date="2019-07" db="EMBL/GenBank/DDBJ databases">
        <title>Whole genome shotgun sequence of Methylobacterium oxalidis NBRC 107715.</title>
        <authorList>
            <person name="Hosoyama A."/>
            <person name="Uohara A."/>
            <person name="Ohji S."/>
            <person name="Ichikawa N."/>
        </authorList>
    </citation>
    <scope>NUCLEOTIDE SEQUENCE [LARGE SCALE GENOMIC DNA]</scope>
    <source>
        <strain evidence="2 4">NBRC 107715</strain>
    </source>
</reference>
<evidence type="ECO:0000313" key="5">
    <source>
        <dbReference type="Proteomes" id="UP001156856"/>
    </source>
</evidence>
<reference evidence="5" key="2">
    <citation type="journal article" date="2019" name="Int. J. Syst. Evol. Microbiol.">
        <title>The Global Catalogue of Microorganisms (GCM) 10K type strain sequencing project: providing services to taxonomists for standard genome sequencing and annotation.</title>
        <authorList>
            <consortium name="The Broad Institute Genomics Platform"/>
            <consortium name="The Broad Institute Genome Sequencing Center for Infectious Disease"/>
            <person name="Wu L."/>
            <person name="Ma J."/>
        </authorList>
    </citation>
    <scope>NUCLEOTIDE SEQUENCE [LARGE SCALE GENOMIC DNA]</scope>
    <source>
        <strain evidence="5">NBRC 107715</strain>
    </source>
</reference>